<reference evidence="2" key="2">
    <citation type="submission" date="2025-09" db="UniProtKB">
        <authorList>
            <consortium name="Ensembl"/>
        </authorList>
    </citation>
    <scope>IDENTIFICATION</scope>
</reference>
<accession>A0A2K5I9E9</accession>
<protein>
    <submittedName>
        <fullName evidence="2">Uncharacterized protein</fullName>
    </submittedName>
</protein>
<evidence type="ECO:0000313" key="2">
    <source>
        <dbReference type="Ensembl" id="ENSCANP00000013260.1"/>
    </source>
</evidence>
<name>A0A2K5I9E9_COLAP</name>
<keyword evidence="3" id="KW-1185">Reference proteome</keyword>
<evidence type="ECO:0000313" key="3">
    <source>
        <dbReference type="Proteomes" id="UP000233080"/>
    </source>
</evidence>
<organism evidence="2 3">
    <name type="scientific">Colobus angolensis palliatus</name>
    <name type="common">Peters' Angolan colobus</name>
    <dbReference type="NCBI Taxonomy" id="336983"/>
    <lineage>
        <taxon>Eukaryota</taxon>
        <taxon>Metazoa</taxon>
        <taxon>Chordata</taxon>
        <taxon>Craniata</taxon>
        <taxon>Vertebrata</taxon>
        <taxon>Euteleostomi</taxon>
        <taxon>Mammalia</taxon>
        <taxon>Eutheria</taxon>
        <taxon>Euarchontoglires</taxon>
        <taxon>Primates</taxon>
        <taxon>Haplorrhini</taxon>
        <taxon>Catarrhini</taxon>
        <taxon>Cercopithecidae</taxon>
        <taxon>Colobinae</taxon>
        <taxon>Colobus</taxon>
    </lineage>
</organism>
<feature type="region of interest" description="Disordered" evidence="1">
    <location>
        <begin position="93"/>
        <end position="120"/>
    </location>
</feature>
<dbReference type="Ensembl" id="ENSCANT00000036173.1">
    <property type="protein sequence ID" value="ENSCANP00000013260.1"/>
    <property type="gene ID" value="ENSCANG00000030066.1"/>
</dbReference>
<sequence length="120" mass="13085">MQASVLPCEWQHRLRSQDSGGSPYSGGVLTPRTGAQLWLTQESRWVSLSCRQWQGFSWRTRVSGLLLWAVLVLRLCTQDLVCQLHGGPGRHCCSSAGEPDLEPDRGGPSPSDCNTAPPAP</sequence>
<reference evidence="2" key="1">
    <citation type="submission" date="2025-08" db="UniProtKB">
        <authorList>
            <consortium name="Ensembl"/>
        </authorList>
    </citation>
    <scope>IDENTIFICATION</scope>
</reference>
<dbReference type="AlphaFoldDB" id="A0A2K5I9E9"/>
<evidence type="ECO:0000256" key="1">
    <source>
        <dbReference type="SAM" id="MobiDB-lite"/>
    </source>
</evidence>
<proteinExistence type="predicted"/>
<dbReference type="Proteomes" id="UP000233080">
    <property type="component" value="Unassembled WGS sequence"/>
</dbReference>
<dbReference type="OMA" id="DCNTAPP"/>